<gene>
    <name evidence="2" type="ORF">CQW23_32604</name>
</gene>
<dbReference type="Pfam" id="PF12843">
    <property type="entry name" value="QSregVF_b"/>
    <property type="match status" value="1"/>
</dbReference>
<reference evidence="3" key="2">
    <citation type="journal article" date="2017" name="J. Anim. Genet.">
        <title>Multiple reference genome sequences of hot pepper reveal the massive evolution of plant disease resistance genes by retroduplication.</title>
        <authorList>
            <person name="Kim S."/>
            <person name="Park J."/>
            <person name="Yeom S.-I."/>
            <person name="Kim Y.-M."/>
            <person name="Seo E."/>
            <person name="Kim K.-T."/>
            <person name="Kim M.-S."/>
            <person name="Lee J.M."/>
            <person name="Cheong K."/>
            <person name="Shin H.-S."/>
            <person name="Kim S.-B."/>
            <person name="Han K."/>
            <person name="Lee J."/>
            <person name="Park M."/>
            <person name="Lee H.-A."/>
            <person name="Lee H.-Y."/>
            <person name="Lee Y."/>
            <person name="Oh S."/>
            <person name="Lee J.H."/>
            <person name="Choi E."/>
            <person name="Choi E."/>
            <person name="Lee S.E."/>
            <person name="Jeon J."/>
            <person name="Kim H."/>
            <person name="Choi G."/>
            <person name="Song H."/>
            <person name="Lee J."/>
            <person name="Lee S.-C."/>
            <person name="Kwon J.-K."/>
            <person name="Lee H.-Y."/>
            <person name="Koo N."/>
            <person name="Hong Y."/>
            <person name="Kim R.W."/>
            <person name="Kang W.-H."/>
            <person name="Huh J.H."/>
            <person name="Kang B.-C."/>
            <person name="Yang T.-J."/>
            <person name="Lee Y.-H."/>
            <person name="Bennetzen J.L."/>
            <person name="Choi D."/>
        </authorList>
    </citation>
    <scope>NUCLEOTIDE SEQUENCE [LARGE SCALE GENOMIC DNA]</scope>
    <source>
        <strain evidence="3">cv. PBC81</strain>
    </source>
</reference>
<dbReference type="InterPro" id="IPR024530">
    <property type="entry name" value="QSregVF_b"/>
</dbReference>
<name>A0A2G2V454_CAPBA</name>
<dbReference type="STRING" id="33114.A0A2G2V454"/>
<evidence type="ECO:0000256" key="1">
    <source>
        <dbReference type="SAM" id="MobiDB-lite"/>
    </source>
</evidence>
<dbReference type="Proteomes" id="UP000224567">
    <property type="component" value="Unassembled WGS sequence"/>
</dbReference>
<accession>A0A2G2V454</accession>
<evidence type="ECO:0000313" key="3">
    <source>
        <dbReference type="Proteomes" id="UP000224567"/>
    </source>
</evidence>
<dbReference type="PANTHER" id="PTHR38357:SF1">
    <property type="entry name" value="EXPRESSED PROTEIN"/>
    <property type="match status" value="1"/>
</dbReference>
<reference evidence="2 3" key="1">
    <citation type="journal article" date="2017" name="Genome Biol.">
        <title>New reference genome sequences of hot pepper reveal the massive evolution of plant disease-resistance genes by retroduplication.</title>
        <authorList>
            <person name="Kim S."/>
            <person name="Park J."/>
            <person name="Yeom S.I."/>
            <person name="Kim Y.M."/>
            <person name="Seo E."/>
            <person name="Kim K.T."/>
            <person name="Kim M.S."/>
            <person name="Lee J.M."/>
            <person name="Cheong K."/>
            <person name="Shin H.S."/>
            <person name="Kim S.B."/>
            <person name="Han K."/>
            <person name="Lee J."/>
            <person name="Park M."/>
            <person name="Lee H.A."/>
            <person name="Lee H.Y."/>
            <person name="Lee Y."/>
            <person name="Oh S."/>
            <person name="Lee J.H."/>
            <person name="Choi E."/>
            <person name="Choi E."/>
            <person name="Lee S.E."/>
            <person name="Jeon J."/>
            <person name="Kim H."/>
            <person name="Choi G."/>
            <person name="Song H."/>
            <person name="Lee J."/>
            <person name="Lee S.C."/>
            <person name="Kwon J.K."/>
            <person name="Lee H.Y."/>
            <person name="Koo N."/>
            <person name="Hong Y."/>
            <person name="Kim R.W."/>
            <person name="Kang W.H."/>
            <person name="Huh J.H."/>
            <person name="Kang B.C."/>
            <person name="Yang T.J."/>
            <person name="Lee Y.H."/>
            <person name="Bennetzen J.L."/>
            <person name="Choi D."/>
        </authorList>
    </citation>
    <scope>NUCLEOTIDE SEQUENCE [LARGE SCALE GENOMIC DNA]</scope>
    <source>
        <strain evidence="3">cv. PBC81</strain>
    </source>
</reference>
<dbReference type="OrthoDB" id="1897217at2759"/>
<sequence>MNLPCLGPIPQCPSNVSSSSIPRLHIASSSSFPRSSISSSRSTGPRKIPARDRVIDFGKYKGKMLGTLPSKYLKWVTKNLRARDFEEWANLADQVLSDPVYKDRVEWEFAQALLKGDVPAGMQNAVSELLEISTRFGWDNDDKLAWSKIDFDMLGTSKGGRIPRLSDDSASKTANAIGMVEDKKGVGARGDGSRQEEESEKDSRERRRKRIRLHRRNNESGSRLQHSTITDTRGDSEDFCNTSGGVMETPSRFPGRESLLKKALSLGTRKDTSK</sequence>
<protein>
    <submittedName>
        <fullName evidence="2">Uncharacterized protein</fullName>
    </submittedName>
</protein>
<proteinExistence type="predicted"/>
<feature type="compositionally biased region" description="Low complexity" evidence="1">
    <location>
        <begin position="28"/>
        <end position="42"/>
    </location>
</feature>
<dbReference type="GO" id="GO:0009536">
    <property type="term" value="C:plastid"/>
    <property type="evidence" value="ECO:0007669"/>
    <property type="project" value="TreeGrafter"/>
</dbReference>
<feature type="compositionally biased region" description="Basic and acidic residues" evidence="1">
    <location>
        <begin position="180"/>
        <end position="205"/>
    </location>
</feature>
<comment type="caution">
    <text evidence="2">The sequence shown here is derived from an EMBL/GenBank/DDBJ whole genome shotgun (WGS) entry which is preliminary data.</text>
</comment>
<dbReference type="EMBL" id="MLFT02000311">
    <property type="protein sequence ID" value="PHT27781.1"/>
    <property type="molecule type" value="Genomic_DNA"/>
</dbReference>
<dbReference type="AlphaFoldDB" id="A0A2G2V454"/>
<feature type="compositionally biased region" description="Polar residues" evidence="1">
    <location>
        <begin position="220"/>
        <end position="231"/>
    </location>
</feature>
<keyword evidence="3" id="KW-1185">Reference proteome</keyword>
<evidence type="ECO:0000313" key="2">
    <source>
        <dbReference type="EMBL" id="PHT27781.1"/>
    </source>
</evidence>
<feature type="region of interest" description="Disordered" evidence="1">
    <location>
        <begin position="28"/>
        <end position="48"/>
    </location>
</feature>
<dbReference type="PANTHER" id="PTHR38357">
    <property type="entry name" value="EXPRESSED PROTEIN"/>
    <property type="match status" value="1"/>
</dbReference>
<organism evidence="2 3">
    <name type="scientific">Capsicum baccatum</name>
    <name type="common">Peruvian pepper</name>
    <dbReference type="NCBI Taxonomy" id="33114"/>
    <lineage>
        <taxon>Eukaryota</taxon>
        <taxon>Viridiplantae</taxon>
        <taxon>Streptophyta</taxon>
        <taxon>Embryophyta</taxon>
        <taxon>Tracheophyta</taxon>
        <taxon>Spermatophyta</taxon>
        <taxon>Magnoliopsida</taxon>
        <taxon>eudicotyledons</taxon>
        <taxon>Gunneridae</taxon>
        <taxon>Pentapetalae</taxon>
        <taxon>asterids</taxon>
        <taxon>lamiids</taxon>
        <taxon>Solanales</taxon>
        <taxon>Solanaceae</taxon>
        <taxon>Solanoideae</taxon>
        <taxon>Capsiceae</taxon>
        <taxon>Capsicum</taxon>
    </lineage>
</organism>
<feature type="compositionally biased region" description="Basic residues" evidence="1">
    <location>
        <begin position="206"/>
        <end position="215"/>
    </location>
</feature>
<feature type="region of interest" description="Disordered" evidence="1">
    <location>
        <begin position="180"/>
        <end position="274"/>
    </location>
</feature>